<dbReference type="EMBL" id="FNDN01000001">
    <property type="protein sequence ID" value="SDH15893.1"/>
    <property type="molecule type" value="Genomic_DNA"/>
</dbReference>
<dbReference type="Gene3D" id="1.10.10.10">
    <property type="entry name" value="Winged helix-like DNA-binding domain superfamily/Winged helix DNA-binding domain"/>
    <property type="match status" value="1"/>
</dbReference>
<dbReference type="GO" id="GO:0003700">
    <property type="term" value="F:DNA-binding transcription factor activity"/>
    <property type="evidence" value="ECO:0007669"/>
    <property type="project" value="InterPro"/>
</dbReference>
<dbReference type="OrthoDB" id="4307011at2"/>
<dbReference type="InterPro" id="IPR036388">
    <property type="entry name" value="WH-like_DNA-bd_sf"/>
</dbReference>
<name>A0A1G8A4U4_9NOCA</name>
<accession>A0A1G8A4U4</accession>
<dbReference type="Proteomes" id="UP000183263">
    <property type="component" value="Unassembled WGS sequence"/>
</dbReference>
<keyword evidence="3" id="KW-0804">Transcription</keyword>
<dbReference type="SUPFAM" id="SSF46785">
    <property type="entry name" value="Winged helix' DNA-binding domain"/>
    <property type="match status" value="1"/>
</dbReference>
<protein>
    <submittedName>
        <fullName evidence="4">DNA-binding transcriptional regulator YhcF, GntR family</fullName>
    </submittedName>
</protein>
<evidence type="ECO:0000256" key="1">
    <source>
        <dbReference type="ARBA" id="ARBA00023015"/>
    </source>
</evidence>
<dbReference type="PROSITE" id="PS50949">
    <property type="entry name" value="HTH_GNTR"/>
    <property type="match status" value="1"/>
</dbReference>
<evidence type="ECO:0000256" key="3">
    <source>
        <dbReference type="ARBA" id="ARBA00023163"/>
    </source>
</evidence>
<keyword evidence="1" id="KW-0805">Transcription regulation</keyword>
<dbReference type="PANTHER" id="PTHR38445">
    <property type="entry name" value="HTH-TYPE TRANSCRIPTIONAL REPRESSOR YTRA"/>
    <property type="match status" value="1"/>
</dbReference>
<dbReference type="Pfam" id="PF00392">
    <property type="entry name" value="GntR"/>
    <property type="match status" value="1"/>
</dbReference>
<dbReference type="SMART" id="SM00345">
    <property type="entry name" value="HTH_GNTR"/>
    <property type="match status" value="1"/>
</dbReference>
<dbReference type="GO" id="GO:0003677">
    <property type="term" value="F:DNA binding"/>
    <property type="evidence" value="ECO:0007669"/>
    <property type="project" value="UniProtKB-KW"/>
</dbReference>
<dbReference type="CDD" id="cd07377">
    <property type="entry name" value="WHTH_GntR"/>
    <property type="match status" value="1"/>
</dbReference>
<keyword evidence="5" id="KW-1185">Reference proteome</keyword>
<keyword evidence="2 4" id="KW-0238">DNA-binding</keyword>
<dbReference type="RefSeq" id="WP_072738008.1">
    <property type="nucleotide sequence ID" value="NZ_CP048813.1"/>
</dbReference>
<dbReference type="InterPro" id="IPR000524">
    <property type="entry name" value="Tscrpt_reg_HTH_GntR"/>
</dbReference>
<proteinExistence type="predicted"/>
<gene>
    <name evidence="4" type="ORF">SAMN05444695_101320</name>
</gene>
<dbReference type="PANTHER" id="PTHR38445:SF9">
    <property type="entry name" value="HTH-TYPE TRANSCRIPTIONAL REPRESSOR YTRA"/>
    <property type="match status" value="1"/>
</dbReference>
<evidence type="ECO:0000313" key="5">
    <source>
        <dbReference type="Proteomes" id="UP000183263"/>
    </source>
</evidence>
<evidence type="ECO:0000256" key="2">
    <source>
        <dbReference type="ARBA" id="ARBA00023125"/>
    </source>
</evidence>
<dbReference type="AlphaFoldDB" id="A0A1G8A4U4"/>
<sequence length="119" mass="12526">MDIQIDPSAPQAPFDQLRLQIIAQVRGGQLIAGTKIPTVRALAAEIGLAPNTVAKAYRELAEAGVIETRGKQGTFIASAGDPTRARAERAATELVRDLRALGLRDSEVLDLVAAALRGA</sequence>
<organism evidence="4 5">
    <name type="scientific">Rhodococcus triatomae</name>
    <dbReference type="NCBI Taxonomy" id="300028"/>
    <lineage>
        <taxon>Bacteria</taxon>
        <taxon>Bacillati</taxon>
        <taxon>Actinomycetota</taxon>
        <taxon>Actinomycetes</taxon>
        <taxon>Mycobacteriales</taxon>
        <taxon>Nocardiaceae</taxon>
        <taxon>Rhodococcus</taxon>
    </lineage>
</organism>
<dbReference type="InterPro" id="IPR036390">
    <property type="entry name" value="WH_DNA-bd_sf"/>
</dbReference>
<reference evidence="4 5" key="1">
    <citation type="submission" date="2016-10" db="EMBL/GenBank/DDBJ databases">
        <authorList>
            <person name="de Groot N.N."/>
        </authorList>
    </citation>
    <scope>NUCLEOTIDE SEQUENCE [LARGE SCALE GENOMIC DNA]</scope>
    <source>
        <strain evidence="4 5">DSM 44892</strain>
    </source>
</reference>
<evidence type="ECO:0000313" key="4">
    <source>
        <dbReference type="EMBL" id="SDH15893.1"/>
    </source>
</evidence>